<dbReference type="GO" id="GO:0020037">
    <property type="term" value="F:heme binding"/>
    <property type="evidence" value="ECO:0007669"/>
    <property type="project" value="InterPro"/>
</dbReference>
<dbReference type="InterPro" id="IPR036909">
    <property type="entry name" value="Cyt_c-like_dom_sf"/>
</dbReference>
<keyword evidence="5" id="KW-0408">Iron</keyword>
<evidence type="ECO:0000256" key="1">
    <source>
        <dbReference type="ARBA" id="ARBA00022448"/>
    </source>
</evidence>
<keyword evidence="1" id="KW-0813">Transport</keyword>
<dbReference type="GO" id="GO:0005506">
    <property type="term" value="F:iron ion binding"/>
    <property type="evidence" value="ECO:0007669"/>
    <property type="project" value="InterPro"/>
</dbReference>
<dbReference type="GO" id="GO:0009055">
    <property type="term" value="F:electron transfer activity"/>
    <property type="evidence" value="ECO:0007669"/>
    <property type="project" value="InterPro"/>
</dbReference>
<dbReference type="OrthoDB" id="9814708at2"/>
<dbReference type="PANTHER" id="PTHR40942">
    <property type="match status" value="1"/>
</dbReference>
<evidence type="ECO:0000256" key="4">
    <source>
        <dbReference type="ARBA" id="ARBA00022982"/>
    </source>
</evidence>
<dbReference type="RefSeq" id="WP_106445986.1">
    <property type="nucleotide sequence ID" value="NZ_CP027669.1"/>
</dbReference>
<dbReference type="KEGG" id="simp:C6571_06620"/>
<keyword evidence="3" id="KW-0479">Metal-binding</keyword>
<evidence type="ECO:0000256" key="2">
    <source>
        <dbReference type="ARBA" id="ARBA00022617"/>
    </source>
</evidence>
<reference evidence="8 9" key="1">
    <citation type="submission" date="2018-03" db="EMBL/GenBank/DDBJ databases">
        <title>Genome sequencing of Simplicispira sp.</title>
        <authorList>
            <person name="Kim S.-J."/>
            <person name="Heo J."/>
            <person name="Kwon S.-W."/>
        </authorList>
    </citation>
    <scope>NUCLEOTIDE SEQUENCE [LARGE SCALE GENOMIC DNA]</scope>
    <source>
        <strain evidence="8 9">SC1-8</strain>
    </source>
</reference>
<keyword evidence="2" id="KW-0349">Heme</keyword>
<dbReference type="InterPro" id="IPR009056">
    <property type="entry name" value="Cyt_c-like_dom"/>
</dbReference>
<feature type="signal peptide" evidence="6">
    <location>
        <begin position="1"/>
        <end position="28"/>
    </location>
</feature>
<feature type="domain" description="Cytochrome c" evidence="7">
    <location>
        <begin position="58"/>
        <end position="131"/>
    </location>
</feature>
<evidence type="ECO:0000256" key="5">
    <source>
        <dbReference type="ARBA" id="ARBA00023004"/>
    </source>
</evidence>
<evidence type="ECO:0000313" key="9">
    <source>
        <dbReference type="Proteomes" id="UP000239326"/>
    </source>
</evidence>
<gene>
    <name evidence="8" type="ORF">C6571_06620</name>
</gene>
<evidence type="ECO:0000259" key="7">
    <source>
        <dbReference type="Pfam" id="PF13442"/>
    </source>
</evidence>
<keyword evidence="4" id="KW-0249">Electron transport</keyword>
<name>A0A2S0MYN3_9BURK</name>
<proteinExistence type="predicted"/>
<accession>A0A2S0MYN3</accession>
<sequence length="135" mass="14486">MTKTQSRPSISPQSITAFSPFWCGVTLAALSALTACQQPAEPGPQDEARAEQLRPQSAALAEKYERSCMVCHSRIAANAPLTGFAPAWKARLEKGMETLVRNAQQGLGSMPPGGQCADCTTEELRALVVFMAHDH</sequence>
<evidence type="ECO:0000313" key="8">
    <source>
        <dbReference type="EMBL" id="AVO41000.1"/>
    </source>
</evidence>
<organism evidence="8 9">
    <name type="scientific">Simplicispira suum</name>
    <dbReference type="NCBI Taxonomy" id="2109915"/>
    <lineage>
        <taxon>Bacteria</taxon>
        <taxon>Pseudomonadati</taxon>
        <taxon>Pseudomonadota</taxon>
        <taxon>Betaproteobacteria</taxon>
        <taxon>Burkholderiales</taxon>
        <taxon>Comamonadaceae</taxon>
        <taxon>Simplicispira</taxon>
    </lineage>
</organism>
<dbReference type="EMBL" id="CP027669">
    <property type="protein sequence ID" value="AVO41000.1"/>
    <property type="molecule type" value="Genomic_DNA"/>
</dbReference>
<evidence type="ECO:0000256" key="3">
    <source>
        <dbReference type="ARBA" id="ARBA00022723"/>
    </source>
</evidence>
<dbReference type="InterPro" id="IPR002323">
    <property type="entry name" value="Cyt_CIE"/>
</dbReference>
<dbReference type="Gene3D" id="1.10.760.10">
    <property type="entry name" value="Cytochrome c-like domain"/>
    <property type="match status" value="1"/>
</dbReference>
<keyword evidence="6" id="KW-0732">Signal</keyword>
<dbReference type="SUPFAM" id="SSF46626">
    <property type="entry name" value="Cytochrome c"/>
    <property type="match status" value="1"/>
</dbReference>
<evidence type="ECO:0000256" key="6">
    <source>
        <dbReference type="SAM" id="SignalP"/>
    </source>
</evidence>
<dbReference type="PANTHER" id="PTHR40942:SF4">
    <property type="entry name" value="CYTOCHROME C5"/>
    <property type="match status" value="1"/>
</dbReference>
<dbReference type="Proteomes" id="UP000239326">
    <property type="component" value="Chromosome"/>
</dbReference>
<protein>
    <submittedName>
        <fullName evidence="8">Cytochrome c5 family protein</fullName>
    </submittedName>
</protein>
<keyword evidence="9" id="KW-1185">Reference proteome</keyword>
<dbReference type="Pfam" id="PF13442">
    <property type="entry name" value="Cytochrome_CBB3"/>
    <property type="match status" value="1"/>
</dbReference>
<feature type="chain" id="PRO_5015564720" evidence="6">
    <location>
        <begin position="29"/>
        <end position="135"/>
    </location>
</feature>
<dbReference type="PRINTS" id="PR00607">
    <property type="entry name" value="CYTCHROMECIE"/>
</dbReference>
<dbReference type="AlphaFoldDB" id="A0A2S0MYN3"/>